<dbReference type="OrthoDB" id="7735550at2759"/>
<comment type="subcellular location">
    <subcellularLocation>
        <location evidence="1">Secreted</location>
    </subcellularLocation>
</comment>
<dbReference type="HOGENOM" id="CLU_202239_0_0_1"/>
<dbReference type="InterPro" id="IPR037579">
    <property type="entry name" value="FIB_ANG-like"/>
</dbReference>
<evidence type="ECO:0000256" key="6">
    <source>
        <dbReference type="ARBA" id="ARBA00023180"/>
    </source>
</evidence>
<evidence type="ECO:0000313" key="8">
    <source>
        <dbReference type="EMBL" id="ELU05397.1"/>
    </source>
</evidence>
<dbReference type="EMBL" id="KB301532">
    <property type="protein sequence ID" value="ELU05397.1"/>
    <property type="molecule type" value="Genomic_DNA"/>
</dbReference>
<dbReference type="InterPro" id="IPR014716">
    <property type="entry name" value="Fibrinogen_a/b/g_C_1"/>
</dbReference>
<dbReference type="PANTHER" id="PTHR47221:SF6">
    <property type="entry name" value="FIBRINOGEN ALPHA CHAIN"/>
    <property type="match status" value="1"/>
</dbReference>
<dbReference type="GO" id="GO:0005576">
    <property type="term" value="C:extracellular region"/>
    <property type="evidence" value="ECO:0007669"/>
    <property type="project" value="UniProtKB-SubCell"/>
</dbReference>
<evidence type="ECO:0000313" key="10">
    <source>
        <dbReference type="Proteomes" id="UP000014760"/>
    </source>
</evidence>
<organism evidence="8">
    <name type="scientific">Capitella teleta</name>
    <name type="common">Polychaete worm</name>
    <dbReference type="NCBI Taxonomy" id="283909"/>
    <lineage>
        <taxon>Eukaryota</taxon>
        <taxon>Metazoa</taxon>
        <taxon>Spiralia</taxon>
        <taxon>Lophotrochozoa</taxon>
        <taxon>Annelida</taxon>
        <taxon>Polychaeta</taxon>
        <taxon>Sedentaria</taxon>
        <taxon>Scolecida</taxon>
        <taxon>Capitellidae</taxon>
        <taxon>Capitella</taxon>
    </lineage>
</organism>
<dbReference type="EMBL" id="AMQN01023459">
    <property type="status" value="NOT_ANNOTATED_CDS"/>
    <property type="molecule type" value="Genomic_DNA"/>
</dbReference>
<dbReference type="STRING" id="283909.R7UN74"/>
<dbReference type="EnsemblMetazoa" id="CapteT105212">
    <property type="protein sequence ID" value="CapteP105212"/>
    <property type="gene ID" value="CapteG105212"/>
</dbReference>
<dbReference type="AlphaFoldDB" id="R7UN74"/>
<feature type="non-terminal residue" evidence="8">
    <location>
        <position position="1"/>
    </location>
</feature>
<evidence type="ECO:0000256" key="2">
    <source>
        <dbReference type="ARBA" id="ARBA00022525"/>
    </source>
</evidence>
<evidence type="ECO:0000256" key="1">
    <source>
        <dbReference type="ARBA" id="ARBA00004613"/>
    </source>
</evidence>
<reference evidence="9" key="3">
    <citation type="submission" date="2015-06" db="UniProtKB">
        <authorList>
            <consortium name="EnsemblMetazoa"/>
        </authorList>
    </citation>
    <scope>IDENTIFICATION</scope>
</reference>
<reference evidence="10" key="1">
    <citation type="submission" date="2012-12" db="EMBL/GenBank/DDBJ databases">
        <authorList>
            <person name="Hellsten U."/>
            <person name="Grimwood J."/>
            <person name="Chapman J.A."/>
            <person name="Shapiro H."/>
            <person name="Aerts A."/>
            <person name="Otillar R.P."/>
            <person name="Terry A.Y."/>
            <person name="Boore J.L."/>
            <person name="Simakov O."/>
            <person name="Marletaz F."/>
            <person name="Cho S.-J."/>
            <person name="Edsinger-Gonzales E."/>
            <person name="Havlak P."/>
            <person name="Kuo D.-H."/>
            <person name="Larsson T."/>
            <person name="Lv J."/>
            <person name="Arendt D."/>
            <person name="Savage R."/>
            <person name="Osoegawa K."/>
            <person name="de Jong P."/>
            <person name="Lindberg D.R."/>
            <person name="Seaver E.C."/>
            <person name="Weisblat D.A."/>
            <person name="Putnam N.H."/>
            <person name="Grigoriev I.V."/>
            <person name="Rokhsar D.S."/>
        </authorList>
    </citation>
    <scope>NUCLEOTIDE SEQUENCE</scope>
    <source>
        <strain evidence="10">I ESC-2004</strain>
    </source>
</reference>
<dbReference type="InterPro" id="IPR002181">
    <property type="entry name" value="Fibrinogen_a/b/g_C_dom"/>
</dbReference>
<dbReference type="Proteomes" id="UP000014760">
    <property type="component" value="Unassembled WGS sequence"/>
</dbReference>
<evidence type="ECO:0000259" key="7">
    <source>
        <dbReference type="PROSITE" id="PS51406"/>
    </source>
</evidence>
<sequence>CKDLLNKGFSPNGVYNVRSPDGDTMEAYCDMENAGGGWTVFQRRRDGSQNFLLGWEQYAAGFGDLTVEFWFW</sequence>
<keyword evidence="10" id="KW-1185">Reference proteome</keyword>
<name>R7UN74_CAPTE</name>
<keyword evidence="4" id="KW-0175">Coiled coil</keyword>
<dbReference type="SUPFAM" id="SSF56496">
    <property type="entry name" value="Fibrinogen C-terminal domain-like"/>
    <property type="match status" value="1"/>
</dbReference>
<evidence type="ECO:0000256" key="3">
    <source>
        <dbReference type="ARBA" id="ARBA00022729"/>
    </source>
</evidence>
<evidence type="ECO:0000256" key="4">
    <source>
        <dbReference type="ARBA" id="ARBA00023054"/>
    </source>
</evidence>
<dbReference type="InterPro" id="IPR036056">
    <property type="entry name" value="Fibrinogen-like_C"/>
</dbReference>
<evidence type="ECO:0000256" key="5">
    <source>
        <dbReference type="ARBA" id="ARBA00023157"/>
    </source>
</evidence>
<dbReference type="PANTHER" id="PTHR47221">
    <property type="entry name" value="FIBRINOGEN ALPHA CHAIN"/>
    <property type="match status" value="1"/>
</dbReference>
<protein>
    <recommendedName>
        <fullName evidence="7">Fibrinogen C-terminal domain-containing protein</fullName>
    </recommendedName>
</protein>
<reference evidence="8 10" key="2">
    <citation type="journal article" date="2013" name="Nature">
        <title>Insights into bilaterian evolution from three spiralian genomes.</title>
        <authorList>
            <person name="Simakov O."/>
            <person name="Marletaz F."/>
            <person name="Cho S.J."/>
            <person name="Edsinger-Gonzales E."/>
            <person name="Havlak P."/>
            <person name="Hellsten U."/>
            <person name="Kuo D.H."/>
            <person name="Larsson T."/>
            <person name="Lv J."/>
            <person name="Arendt D."/>
            <person name="Savage R."/>
            <person name="Osoegawa K."/>
            <person name="de Jong P."/>
            <person name="Grimwood J."/>
            <person name="Chapman J.A."/>
            <person name="Shapiro H."/>
            <person name="Aerts A."/>
            <person name="Otillar R.P."/>
            <person name="Terry A.Y."/>
            <person name="Boore J.L."/>
            <person name="Grigoriev I.V."/>
            <person name="Lindberg D.R."/>
            <person name="Seaver E.C."/>
            <person name="Weisblat D.A."/>
            <person name="Putnam N.H."/>
            <person name="Rokhsar D.S."/>
        </authorList>
    </citation>
    <scope>NUCLEOTIDE SEQUENCE</scope>
    <source>
        <strain evidence="8 10">I ESC-2004</strain>
    </source>
</reference>
<keyword evidence="2" id="KW-0964">Secreted</keyword>
<dbReference type="PROSITE" id="PS51406">
    <property type="entry name" value="FIBRINOGEN_C_2"/>
    <property type="match status" value="1"/>
</dbReference>
<dbReference type="NCBIfam" id="NF040941">
    <property type="entry name" value="GGGWT_bact"/>
    <property type="match status" value="1"/>
</dbReference>
<keyword evidence="3" id="KW-0732">Signal</keyword>
<proteinExistence type="predicted"/>
<accession>R7UN74</accession>
<dbReference type="Gene3D" id="3.90.215.10">
    <property type="entry name" value="Gamma Fibrinogen, chain A, domain 1"/>
    <property type="match status" value="1"/>
</dbReference>
<evidence type="ECO:0000313" key="9">
    <source>
        <dbReference type="EnsemblMetazoa" id="CapteP105212"/>
    </source>
</evidence>
<keyword evidence="5" id="KW-1015">Disulfide bond</keyword>
<keyword evidence="6" id="KW-0325">Glycoprotein</keyword>
<feature type="domain" description="Fibrinogen C-terminal" evidence="7">
    <location>
        <begin position="1"/>
        <end position="72"/>
    </location>
</feature>
<gene>
    <name evidence="8" type="ORF">CAPTEDRAFT_105212</name>
</gene>
<dbReference type="Pfam" id="PF00147">
    <property type="entry name" value="Fibrinogen_C"/>
    <property type="match status" value="1"/>
</dbReference>